<proteinExistence type="predicted"/>
<feature type="compositionally biased region" description="Basic and acidic residues" evidence="1">
    <location>
        <begin position="1"/>
        <end position="10"/>
    </location>
</feature>
<feature type="compositionally biased region" description="Basic and acidic residues" evidence="1">
    <location>
        <begin position="19"/>
        <end position="42"/>
    </location>
</feature>
<evidence type="ECO:0000313" key="3">
    <source>
        <dbReference type="Proteomes" id="UP000198668"/>
    </source>
</evidence>
<gene>
    <name evidence="2" type="ORF">SAMN04489868_11240</name>
</gene>
<accession>A0A1I3C260</accession>
<keyword evidence="3" id="KW-1185">Reference proteome</keyword>
<reference evidence="2 3" key="1">
    <citation type="submission" date="2016-10" db="EMBL/GenBank/DDBJ databases">
        <authorList>
            <person name="de Groot N.N."/>
        </authorList>
    </citation>
    <scope>NUCLEOTIDE SEQUENCE [LARGE SCALE GENOMIC DNA]</scope>
    <source>
        <strain evidence="2 3">DSM 27630</strain>
    </source>
</reference>
<name>A0A1I3C260_9LACT</name>
<sequence>MAKKKEELKKAFSKGSTPTEKDFHDLIDAIFGNKEDEKETKSKTKSANKKSK</sequence>
<dbReference type="AlphaFoldDB" id="A0A1I3C260"/>
<feature type="region of interest" description="Disordered" evidence="1">
    <location>
        <begin position="1"/>
        <end position="52"/>
    </location>
</feature>
<dbReference type="Proteomes" id="UP000198668">
    <property type="component" value="Unassembled WGS sequence"/>
</dbReference>
<organism evidence="2 3">
    <name type="scientific">Pisciglobus halotolerans</name>
    <dbReference type="NCBI Taxonomy" id="745365"/>
    <lineage>
        <taxon>Bacteria</taxon>
        <taxon>Bacillati</taxon>
        <taxon>Bacillota</taxon>
        <taxon>Bacilli</taxon>
        <taxon>Lactobacillales</taxon>
        <taxon>Carnobacteriaceae</taxon>
    </lineage>
</organism>
<evidence type="ECO:0000313" key="2">
    <source>
        <dbReference type="EMBL" id="SFH68655.1"/>
    </source>
</evidence>
<protein>
    <submittedName>
        <fullName evidence="2">Uncharacterized protein</fullName>
    </submittedName>
</protein>
<dbReference type="EMBL" id="FOQE01000012">
    <property type="protein sequence ID" value="SFH68655.1"/>
    <property type="molecule type" value="Genomic_DNA"/>
</dbReference>
<dbReference type="RefSeq" id="WP_177186181.1">
    <property type="nucleotide sequence ID" value="NZ_FOQE01000012.1"/>
</dbReference>
<evidence type="ECO:0000256" key="1">
    <source>
        <dbReference type="SAM" id="MobiDB-lite"/>
    </source>
</evidence>
<feature type="compositionally biased region" description="Basic residues" evidence="1">
    <location>
        <begin position="43"/>
        <end position="52"/>
    </location>
</feature>